<gene>
    <name evidence="1" type="ORF">BST28_13745</name>
</gene>
<proteinExistence type="predicted"/>
<accession>A0A1X0E3H7</accession>
<sequence>MPARTALTVVTVERTGTPPAWECRAVITDGRRSWQTAAIGNAAPLVGGTTDRCSRPGSLQLSFLLPSDAVPTAVDLVDSNGAIILRIML</sequence>
<evidence type="ECO:0000313" key="2">
    <source>
        <dbReference type="Proteomes" id="UP000192713"/>
    </source>
</evidence>
<comment type="caution">
    <text evidence="1">The sequence shown here is derived from an EMBL/GenBank/DDBJ whole genome shotgun (WGS) entry which is preliminary data.</text>
</comment>
<dbReference type="EMBL" id="MVHU01000019">
    <property type="protein sequence ID" value="ORA78908.1"/>
    <property type="molecule type" value="Genomic_DNA"/>
</dbReference>
<organism evidence="1 2">
    <name type="scientific">Mycolicibacter kumamotonensis</name>
    <dbReference type="NCBI Taxonomy" id="354243"/>
    <lineage>
        <taxon>Bacteria</taxon>
        <taxon>Bacillati</taxon>
        <taxon>Actinomycetota</taxon>
        <taxon>Actinomycetes</taxon>
        <taxon>Mycobacteriales</taxon>
        <taxon>Mycobacteriaceae</taxon>
        <taxon>Mycolicibacter</taxon>
    </lineage>
</organism>
<dbReference type="AlphaFoldDB" id="A0A1X0E3H7"/>
<reference evidence="1 2" key="1">
    <citation type="submission" date="2017-02" db="EMBL/GenBank/DDBJ databases">
        <title>The new phylogeny of genus Mycobacterium.</title>
        <authorList>
            <person name="Tortoli E."/>
            <person name="Trovato A."/>
            <person name="Cirillo D.M."/>
        </authorList>
    </citation>
    <scope>NUCLEOTIDE SEQUENCE [LARGE SCALE GENOMIC DNA]</scope>
    <source>
        <strain evidence="1 2">DSM 45093</strain>
    </source>
</reference>
<evidence type="ECO:0008006" key="3">
    <source>
        <dbReference type="Google" id="ProtNLM"/>
    </source>
</evidence>
<evidence type="ECO:0000313" key="1">
    <source>
        <dbReference type="EMBL" id="ORA78908.1"/>
    </source>
</evidence>
<dbReference type="Proteomes" id="UP000192713">
    <property type="component" value="Unassembled WGS sequence"/>
</dbReference>
<protein>
    <recommendedName>
        <fullName evidence="3">DUF4352 domain-containing protein</fullName>
    </recommendedName>
</protein>
<name>A0A1X0E3H7_9MYCO</name>